<comment type="similarity">
    <text evidence="2">Belongs to the short-chain dehydrogenases/reductases (SDR) family.</text>
</comment>
<dbReference type="Gene3D" id="3.40.50.720">
    <property type="entry name" value="NAD(P)-binding Rossmann-like Domain"/>
    <property type="match status" value="1"/>
</dbReference>
<dbReference type="InterPro" id="IPR036291">
    <property type="entry name" value="NAD(P)-bd_dom_sf"/>
</dbReference>
<protein>
    <submittedName>
        <fullName evidence="4 5">Uncharacterized protein</fullName>
    </submittedName>
</protein>
<dbReference type="PANTHER" id="PTHR43313:SF36">
    <property type="entry name" value="D-BETA-HYDROXYBUTYRATE DEHYDROGENASE, MITOCHONDRIAL"/>
    <property type="match status" value="1"/>
</dbReference>
<reference evidence="5" key="3">
    <citation type="submission" date="2015-06" db="UniProtKB">
        <authorList>
            <consortium name="EnsemblMetazoa"/>
        </authorList>
    </citation>
    <scope>IDENTIFICATION</scope>
</reference>
<dbReference type="SUPFAM" id="SSF51735">
    <property type="entry name" value="NAD(P)-binding Rossmann-fold domains"/>
    <property type="match status" value="1"/>
</dbReference>
<dbReference type="OMA" id="ITKMESY"/>
<dbReference type="HOGENOM" id="CLU_010194_2_0_1"/>
<evidence type="ECO:0000256" key="1">
    <source>
        <dbReference type="ARBA" id="ARBA00023002"/>
    </source>
</evidence>
<reference evidence="4 6" key="2">
    <citation type="journal article" date="2013" name="Nature">
        <title>Insights into bilaterian evolution from three spiralian genomes.</title>
        <authorList>
            <person name="Simakov O."/>
            <person name="Marletaz F."/>
            <person name="Cho S.J."/>
            <person name="Edsinger-Gonzales E."/>
            <person name="Havlak P."/>
            <person name="Hellsten U."/>
            <person name="Kuo D.H."/>
            <person name="Larsson T."/>
            <person name="Lv J."/>
            <person name="Arendt D."/>
            <person name="Savage R."/>
            <person name="Osoegawa K."/>
            <person name="de Jong P."/>
            <person name="Grimwood J."/>
            <person name="Chapman J.A."/>
            <person name="Shapiro H."/>
            <person name="Aerts A."/>
            <person name="Otillar R.P."/>
            <person name="Terry A.Y."/>
            <person name="Boore J.L."/>
            <person name="Grigoriev I.V."/>
            <person name="Lindberg D.R."/>
            <person name="Seaver E.C."/>
            <person name="Weisblat D.A."/>
            <person name="Putnam N.H."/>
            <person name="Rokhsar D.S."/>
        </authorList>
    </citation>
    <scope>NUCLEOTIDE SEQUENCE</scope>
    <source>
        <strain evidence="4 6">I ESC-2004</strain>
    </source>
</reference>
<dbReference type="Pfam" id="PF00106">
    <property type="entry name" value="adh_short"/>
    <property type="match status" value="1"/>
</dbReference>
<proteinExistence type="inferred from homology"/>
<dbReference type="Proteomes" id="UP000014760">
    <property type="component" value="Unassembled WGS sequence"/>
</dbReference>
<dbReference type="InterPro" id="IPR002347">
    <property type="entry name" value="SDR_fam"/>
</dbReference>
<evidence type="ECO:0000256" key="3">
    <source>
        <dbReference type="SAM" id="Phobius"/>
    </source>
</evidence>
<dbReference type="GO" id="GO:0008202">
    <property type="term" value="P:steroid metabolic process"/>
    <property type="evidence" value="ECO:0007669"/>
    <property type="project" value="TreeGrafter"/>
</dbReference>
<dbReference type="PANTHER" id="PTHR43313">
    <property type="entry name" value="SHORT-CHAIN DEHYDROGENASE/REDUCTASE FAMILY 9C"/>
    <property type="match status" value="1"/>
</dbReference>
<dbReference type="GO" id="GO:0016491">
    <property type="term" value="F:oxidoreductase activity"/>
    <property type="evidence" value="ECO:0007669"/>
    <property type="project" value="UniProtKB-KW"/>
</dbReference>
<dbReference type="FunCoup" id="R7UH52">
    <property type="interactions" value="12"/>
</dbReference>
<evidence type="ECO:0000313" key="4">
    <source>
        <dbReference type="EMBL" id="ELU05530.1"/>
    </source>
</evidence>
<keyword evidence="3" id="KW-0812">Transmembrane</keyword>
<keyword evidence="6" id="KW-1185">Reference proteome</keyword>
<evidence type="ECO:0000313" key="5">
    <source>
        <dbReference type="EnsemblMetazoa" id="CapteP225477"/>
    </source>
</evidence>
<accession>R7UH52</accession>
<dbReference type="EMBL" id="KB301418">
    <property type="protein sequence ID" value="ELU05530.1"/>
    <property type="molecule type" value="Genomic_DNA"/>
</dbReference>
<keyword evidence="3" id="KW-0472">Membrane</keyword>
<organism evidence="4">
    <name type="scientific">Capitella teleta</name>
    <name type="common">Polychaete worm</name>
    <dbReference type="NCBI Taxonomy" id="283909"/>
    <lineage>
        <taxon>Eukaryota</taxon>
        <taxon>Metazoa</taxon>
        <taxon>Spiralia</taxon>
        <taxon>Lophotrochozoa</taxon>
        <taxon>Annelida</taxon>
        <taxon>Polychaeta</taxon>
        <taxon>Sedentaria</taxon>
        <taxon>Scolecida</taxon>
        <taxon>Capitellidae</taxon>
        <taxon>Capitella</taxon>
    </lineage>
</organism>
<dbReference type="PRINTS" id="PR00080">
    <property type="entry name" value="SDRFAMILY"/>
</dbReference>
<dbReference type="EMBL" id="AMQN01023377">
    <property type="status" value="NOT_ANNOTATED_CDS"/>
    <property type="molecule type" value="Genomic_DNA"/>
</dbReference>
<keyword evidence="1" id="KW-0560">Oxidoreductase</keyword>
<keyword evidence="3" id="KW-1133">Transmembrane helix</keyword>
<dbReference type="PROSITE" id="PS00061">
    <property type="entry name" value="ADH_SHORT"/>
    <property type="match status" value="1"/>
</dbReference>
<dbReference type="AlphaFoldDB" id="R7UH52"/>
<sequence length="390" mass="43420">MTSDPDAAALRDLLEPTKKAERKQEIVRLLFLALLSFGVFTVFSTWPSLYTALFGILSIFCAARLIEWMSVKVERYPYKNRPIFITGCDTGFGHALATKLAQSGATVFAGCLRSDANGAADLKDLELNNLHVLQMDVRKSEEIAECFCYVKSQLKGKGLWGLVNNAGLNFFGAVETTSMEQYERIADINQLGMVRVTKQFLPLIRKAKGRIMNVTSIKGLVSEPMNAAYCMTKYATEAFSDILRMEMKQFGVSVVIVEPGDYGGATGCLEMERIKGDISAMWDEMTDELRATYGKAYLDAHTACIEKAIPTTAQCIDPVVETMVDALYALQPRTRYLVPGGASWYDVHVLRARLARVLPSFIVDALWMHDLRAWPLPEAVSQDDTLNSHH</sequence>
<evidence type="ECO:0000256" key="2">
    <source>
        <dbReference type="RuleBase" id="RU000363"/>
    </source>
</evidence>
<gene>
    <name evidence="4" type="ORF">CAPTEDRAFT_225477</name>
</gene>
<dbReference type="EnsemblMetazoa" id="CapteT225477">
    <property type="protein sequence ID" value="CapteP225477"/>
    <property type="gene ID" value="CapteG225477"/>
</dbReference>
<reference evidence="6" key="1">
    <citation type="submission" date="2012-12" db="EMBL/GenBank/DDBJ databases">
        <authorList>
            <person name="Hellsten U."/>
            <person name="Grimwood J."/>
            <person name="Chapman J.A."/>
            <person name="Shapiro H."/>
            <person name="Aerts A."/>
            <person name="Otillar R.P."/>
            <person name="Terry A.Y."/>
            <person name="Boore J.L."/>
            <person name="Simakov O."/>
            <person name="Marletaz F."/>
            <person name="Cho S.-J."/>
            <person name="Edsinger-Gonzales E."/>
            <person name="Havlak P."/>
            <person name="Kuo D.-H."/>
            <person name="Larsson T."/>
            <person name="Lv J."/>
            <person name="Arendt D."/>
            <person name="Savage R."/>
            <person name="Osoegawa K."/>
            <person name="de Jong P."/>
            <person name="Lindberg D.R."/>
            <person name="Seaver E.C."/>
            <person name="Weisblat D.A."/>
            <person name="Putnam N.H."/>
            <person name="Grigoriev I.V."/>
            <person name="Rokhsar D.S."/>
        </authorList>
    </citation>
    <scope>NUCLEOTIDE SEQUENCE</scope>
    <source>
        <strain evidence="6">I ESC-2004</strain>
    </source>
</reference>
<dbReference type="OrthoDB" id="2102561at2759"/>
<evidence type="ECO:0000313" key="6">
    <source>
        <dbReference type="Proteomes" id="UP000014760"/>
    </source>
</evidence>
<dbReference type="PRINTS" id="PR00081">
    <property type="entry name" value="GDHRDH"/>
</dbReference>
<feature type="transmembrane region" description="Helical" evidence="3">
    <location>
        <begin position="26"/>
        <end position="43"/>
    </location>
</feature>
<name>R7UH52_CAPTE</name>
<dbReference type="STRING" id="283909.R7UH52"/>
<dbReference type="InterPro" id="IPR020904">
    <property type="entry name" value="Sc_DH/Rdtase_CS"/>
</dbReference>